<sequence length="954" mass="100108">MQNSLSQSYVRPQSAAGPNSLSPVASLASAPRPDTAGPEERTPSYFVGRSNVTRTILGRLASGGGAGCILVGEAGSGKTALIHHVLRQCSPDTYVVHVRGSAFSGRTPFGALTFLLSDLEPEIATHPVLILRGLTRLIQERAQGRAVLLAVDNGEDLDEFSAMALSQMVLSRTAGLLACFRDFSRAPAEFAGLWREGILSRVDLDPLNLAETAELMSAALDGPVSGSAVAHLHRSTGGNPHLLQLGCEDYRDSGKLRLSGSVWVLDRAKAAPAGRVAETVLNQLGTLTDSQLALVQTVALAGSLPLAAALHSVASDEVDTLQERGILALEQGSIPRIMISDKVLVSALRSSADTATRAKLLHQLRDVAAAAVPAGETPAAGTDPLAAVLDPARLALWRLDAGESPDLESAVEAAQSANAAGDFRGAIRIITACENYANSPGAVLELMSAHMALEDYAAAVAVLGACRARSGGAAPREEVLLLIAENRVLCMAATGALSATVSAAVLPSGAAKKHEELLAKAEQRVAAISSAGTVSRSEAAELKRRLVLARAECNSTHGRFLENAAFLAPLQAEAASQDKTYRVLTGSWLCEALGMTNRQDEAAEVSREVERLLGDSGISMAHRTRAFARIVHVHLAIGALDSARRLLQQPSANGQAELFPGLLGEISEGILHAYAGEPAPALRCLVPAVAQLRLSGPASLLPLATSAAAYCLALQKDRENAEAYLQLRAKAGDGGPWSLRRAARHFAALANGALGSPQAAGRFLELAGHDHRRGAYSYELLSLLNAARLGDLENLDRILTVAAHQQGSFPRMCEVYAKGVGCFDAQLLIQASELGKAAGHVLFASEASERALAVASGAGDRATVRLIHRSRRGPDVAAFEGSDSADEYLSALTFRERSIARMAAAGTSNKAIAADLNISVRTVEGHLYQVYSKLHVGSRRELAKVIAEKSAVRP</sequence>
<dbReference type="CDD" id="cd06170">
    <property type="entry name" value="LuxR_C_like"/>
    <property type="match status" value="1"/>
</dbReference>
<accession>A0A975S7A5</accession>
<dbReference type="PRINTS" id="PR00038">
    <property type="entry name" value="HTHLUXR"/>
</dbReference>
<dbReference type="Gene3D" id="1.10.10.10">
    <property type="entry name" value="Winged helix-like DNA-binding domain superfamily/Winged helix DNA-binding domain"/>
    <property type="match status" value="1"/>
</dbReference>
<dbReference type="PANTHER" id="PTHR44688">
    <property type="entry name" value="DNA-BINDING TRANSCRIPTIONAL ACTIVATOR DEVR_DOSR"/>
    <property type="match status" value="1"/>
</dbReference>
<dbReference type="EMBL" id="CP076456">
    <property type="protein sequence ID" value="QWQ37140.1"/>
    <property type="molecule type" value="Genomic_DNA"/>
</dbReference>
<evidence type="ECO:0000259" key="5">
    <source>
        <dbReference type="PROSITE" id="PS50043"/>
    </source>
</evidence>
<feature type="compositionally biased region" description="Low complexity" evidence="4">
    <location>
        <begin position="18"/>
        <end position="33"/>
    </location>
</feature>
<gene>
    <name evidence="6" type="ORF">KG104_05060</name>
</gene>
<organism evidence="6 7">
    <name type="scientific">Arthrobacter sunyaminii</name>
    <dbReference type="NCBI Taxonomy" id="2816859"/>
    <lineage>
        <taxon>Bacteria</taxon>
        <taxon>Bacillati</taxon>
        <taxon>Actinomycetota</taxon>
        <taxon>Actinomycetes</taxon>
        <taxon>Micrococcales</taxon>
        <taxon>Micrococcaceae</taxon>
        <taxon>Arthrobacter</taxon>
    </lineage>
</organism>
<dbReference type="Proteomes" id="UP000680588">
    <property type="component" value="Chromosome"/>
</dbReference>
<feature type="compositionally biased region" description="Polar residues" evidence="4">
    <location>
        <begin position="1"/>
        <end position="11"/>
    </location>
</feature>
<dbReference type="Gene3D" id="3.40.50.300">
    <property type="entry name" value="P-loop containing nucleotide triphosphate hydrolases"/>
    <property type="match status" value="1"/>
</dbReference>
<keyword evidence="7" id="KW-1185">Reference proteome</keyword>
<dbReference type="InterPro" id="IPR000792">
    <property type="entry name" value="Tscrpt_reg_LuxR_C"/>
</dbReference>
<dbReference type="GO" id="GO:0003677">
    <property type="term" value="F:DNA binding"/>
    <property type="evidence" value="ECO:0007669"/>
    <property type="project" value="UniProtKB-KW"/>
</dbReference>
<keyword evidence="3" id="KW-0804">Transcription</keyword>
<keyword evidence="2" id="KW-0238">DNA-binding</keyword>
<dbReference type="PANTHER" id="PTHR44688:SF16">
    <property type="entry name" value="DNA-BINDING TRANSCRIPTIONAL ACTIVATOR DEVR_DOSR"/>
    <property type="match status" value="1"/>
</dbReference>
<name>A0A975S7A5_9MICC</name>
<dbReference type="RefSeq" id="WP_207347451.1">
    <property type="nucleotide sequence ID" value="NZ_CP076456.1"/>
</dbReference>
<evidence type="ECO:0000256" key="1">
    <source>
        <dbReference type="ARBA" id="ARBA00023015"/>
    </source>
</evidence>
<proteinExistence type="predicted"/>
<evidence type="ECO:0000256" key="4">
    <source>
        <dbReference type="SAM" id="MobiDB-lite"/>
    </source>
</evidence>
<protein>
    <submittedName>
        <fullName evidence="6">LuxR C-terminal-related transcriptional regulator</fullName>
    </submittedName>
</protein>
<dbReference type="GO" id="GO:0006355">
    <property type="term" value="P:regulation of DNA-templated transcription"/>
    <property type="evidence" value="ECO:0007669"/>
    <property type="project" value="InterPro"/>
</dbReference>
<reference evidence="6" key="1">
    <citation type="submission" date="2021-06" db="EMBL/GenBank/DDBJ databases">
        <title>Novel species in genus Arthrobacter.</title>
        <authorList>
            <person name="Zhang G."/>
        </authorList>
    </citation>
    <scope>NUCLEOTIDE SEQUENCE</scope>
    <source>
        <strain evidence="6">Zg-ZUI122</strain>
    </source>
</reference>
<feature type="domain" description="HTH luxR-type" evidence="5">
    <location>
        <begin position="885"/>
        <end position="950"/>
    </location>
</feature>
<evidence type="ECO:0000313" key="6">
    <source>
        <dbReference type="EMBL" id="QWQ37140.1"/>
    </source>
</evidence>
<dbReference type="SMART" id="SM00421">
    <property type="entry name" value="HTH_LUXR"/>
    <property type="match status" value="1"/>
</dbReference>
<dbReference type="SUPFAM" id="SSF52540">
    <property type="entry name" value="P-loop containing nucleoside triphosphate hydrolases"/>
    <property type="match status" value="1"/>
</dbReference>
<dbReference type="KEGG" id="asun:KG104_05060"/>
<feature type="region of interest" description="Disordered" evidence="4">
    <location>
        <begin position="1"/>
        <end position="45"/>
    </location>
</feature>
<evidence type="ECO:0000313" key="7">
    <source>
        <dbReference type="Proteomes" id="UP000680588"/>
    </source>
</evidence>
<dbReference type="InterPro" id="IPR016032">
    <property type="entry name" value="Sig_transdc_resp-reg_C-effctor"/>
</dbReference>
<dbReference type="SUPFAM" id="SSF46894">
    <property type="entry name" value="C-terminal effector domain of the bipartite response regulators"/>
    <property type="match status" value="1"/>
</dbReference>
<dbReference type="PROSITE" id="PS50043">
    <property type="entry name" value="HTH_LUXR_2"/>
    <property type="match status" value="1"/>
</dbReference>
<evidence type="ECO:0000256" key="2">
    <source>
        <dbReference type="ARBA" id="ARBA00023125"/>
    </source>
</evidence>
<dbReference type="InterPro" id="IPR041664">
    <property type="entry name" value="AAA_16"/>
</dbReference>
<dbReference type="Pfam" id="PF13191">
    <property type="entry name" value="AAA_16"/>
    <property type="match status" value="1"/>
</dbReference>
<dbReference type="InterPro" id="IPR003593">
    <property type="entry name" value="AAA+_ATPase"/>
</dbReference>
<dbReference type="SMART" id="SM00382">
    <property type="entry name" value="AAA"/>
    <property type="match status" value="1"/>
</dbReference>
<evidence type="ECO:0000256" key="3">
    <source>
        <dbReference type="ARBA" id="ARBA00023163"/>
    </source>
</evidence>
<keyword evidence="1" id="KW-0805">Transcription regulation</keyword>
<dbReference type="Pfam" id="PF00196">
    <property type="entry name" value="GerE"/>
    <property type="match status" value="1"/>
</dbReference>
<dbReference type="InterPro" id="IPR027417">
    <property type="entry name" value="P-loop_NTPase"/>
</dbReference>
<dbReference type="InterPro" id="IPR036388">
    <property type="entry name" value="WH-like_DNA-bd_sf"/>
</dbReference>
<dbReference type="AlphaFoldDB" id="A0A975S7A5"/>